<protein>
    <submittedName>
        <fullName evidence="1">Uncharacterized protein</fullName>
    </submittedName>
</protein>
<accession>A0A511MJS2</accession>
<proteinExistence type="predicted"/>
<evidence type="ECO:0000313" key="1">
    <source>
        <dbReference type="EMBL" id="GEM40874.1"/>
    </source>
</evidence>
<organism evidence="1 2">
    <name type="scientific">Nocardia ninae NBRC 108245</name>
    <dbReference type="NCBI Taxonomy" id="1210091"/>
    <lineage>
        <taxon>Bacteria</taxon>
        <taxon>Bacillati</taxon>
        <taxon>Actinomycetota</taxon>
        <taxon>Actinomycetes</taxon>
        <taxon>Mycobacteriales</taxon>
        <taxon>Nocardiaceae</taxon>
        <taxon>Nocardia</taxon>
    </lineage>
</organism>
<sequence length="80" mass="9102">MKSVTITWEETVYRETTVNVPDDFELEAAYAKNISDRVSDLDDDDITDDSPDRESFAIIEEGPYNPLLPVLYRTNSVSRG</sequence>
<dbReference type="EMBL" id="BJXA01000042">
    <property type="protein sequence ID" value="GEM40874.1"/>
    <property type="molecule type" value="Genomic_DNA"/>
</dbReference>
<name>A0A511MJS2_9NOCA</name>
<evidence type="ECO:0000313" key="2">
    <source>
        <dbReference type="Proteomes" id="UP000321424"/>
    </source>
</evidence>
<keyword evidence="2" id="KW-1185">Reference proteome</keyword>
<dbReference type="Proteomes" id="UP000321424">
    <property type="component" value="Unassembled WGS sequence"/>
</dbReference>
<reference evidence="1 2" key="1">
    <citation type="submission" date="2019-07" db="EMBL/GenBank/DDBJ databases">
        <title>Whole genome shotgun sequence of Nocardia ninae NBRC 108245.</title>
        <authorList>
            <person name="Hosoyama A."/>
            <person name="Uohara A."/>
            <person name="Ohji S."/>
            <person name="Ichikawa N."/>
        </authorList>
    </citation>
    <scope>NUCLEOTIDE SEQUENCE [LARGE SCALE GENOMIC DNA]</scope>
    <source>
        <strain evidence="1 2">NBRC 108245</strain>
    </source>
</reference>
<comment type="caution">
    <text evidence="1">The sequence shown here is derived from an EMBL/GenBank/DDBJ whole genome shotgun (WGS) entry which is preliminary data.</text>
</comment>
<dbReference type="AlphaFoldDB" id="A0A511MJS2"/>
<gene>
    <name evidence="1" type="ORF">NN4_53930</name>
</gene>